<protein>
    <submittedName>
        <fullName evidence="2">Pilus assembly protein</fullName>
    </submittedName>
</protein>
<name>A0A9X1D7Z0_9HYPH</name>
<proteinExistence type="predicted"/>
<gene>
    <name evidence="2" type="ORF">J1C56_22415</name>
</gene>
<evidence type="ECO:0000259" key="1">
    <source>
        <dbReference type="Pfam" id="PF07811"/>
    </source>
</evidence>
<dbReference type="Pfam" id="PF07811">
    <property type="entry name" value="TadE"/>
    <property type="match status" value="1"/>
</dbReference>
<dbReference type="EMBL" id="JAFLWW010000006">
    <property type="protein sequence ID" value="MBT1158359.1"/>
    <property type="molecule type" value="Genomic_DNA"/>
</dbReference>
<reference evidence="2" key="1">
    <citation type="journal article" date="2021" name="Microorganisms">
        <title>Phylogenomic Reconstruction and Metabolic Potential of the Genus Aminobacter.</title>
        <authorList>
            <person name="Artuso I."/>
            <person name="Turrini P."/>
            <person name="Pirolo M."/>
            <person name="Lugli G.A."/>
            <person name="Ventura M."/>
            <person name="Visca P."/>
        </authorList>
    </citation>
    <scope>NUCLEOTIDE SEQUENCE</scope>
    <source>
        <strain evidence="2">LMG 26462</strain>
    </source>
</reference>
<sequence>MSFCAGARSMLERWQSCTRALVGDKRGVAAIEFAIIAPLLLSLYFVTMEVSQGIETNKKVSRVGSMVADLVTQQQTIKKSEIDAIMKIGESILQPYNRSVGKIVITAIEITDEATPKVKVVWSRKLVNGVASVDAPKEAPTTVPAALKIKGTFLIRVKSDLEYKPVITWAAESKPALGLAAAFDGISMSETYYLRPRMSQSIPCSDC</sequence>
<feature type="domain" description="TadE-like" evidence="1">
    <location>
        <begin position="27"/>
        <end position="53"/>
    </location>
</feature>
<reference evidence="2" key="2">
    <citation type="submission" date="2021-03" db="EMBL/GenBank/DDBJ databases">
        <authorList>
            <person name="Artuso I."/>
            <person name="Turrini P."/>
            <person name="Pirolo M."/>
            <person name="Lugli G.A."/>
            <person name="Ventura M."/>
            <person name="Visca P."/>
        </authorList>
    </citation>
    <scope>NUCLEOTIDE SEQUENCE</scope>
    <source>
        <strain evidence="2">LMG 26462</strain>
    </source>
</reference>
<dbReference type="Proteomes" id="UP001138921">
    <property type="component" value="Unassembled WGS sequence"/>
</dbReference>
<dbReference type="AlphaFoldDB" id="A0A9X1D7Z0"/>
<accession>A0A9X1D7Z0</accession>
<organism evidence="2 3">
    <name type="scientific">Aminobacter anthyllidis</name>
    <dbReference type="NCBI Taxonomy" id="1035067"/>
    <lineage>
        <taxon>Bacteria</taxon>
        <taxon>Pseudomonadati</taxon>
        <taxon>Pseudomonadota</taxon>
        <taxon>Alphaproteobacteria</taxon>
        <taxon>Hyphomicrobiales</taxon>
        <taxon>Phyllobacteriaceae</taxon>
        <taxon>Aminobacter</taxon>
    </lineage>
</organism>
<evidence type="ECO:0000313" key="2">
    <source>
        <dbReference type="EMBL" id="MBT1158359.1"/>
    </source>
</evidence>
<keyword evidence="3" id="KW-1185">Reference proteome</keyword>
<comment type="caution">
    <text evidence="2">The sequence shown here is derived from an EMBL/GenBank/DDBJ whole genome shotgun (WGS) entry which is preliminary data.</text>
</comment>
<dbReference type="InterPro" id="IPR012495">
    <property type="entry name" value="TadE-like_dom"/>
</dbReference>
<evidence type="ECO:0000313" key="3">
    <source>
        <dbReference type="Proteomes" id="UP001138921"/>
    </source>
</evidence>